<dbReference type="AlphaFoldDB" id="A0A8T2P3U9"/>
<organism evidence="2 3">
    <name type="scientific">Albula glossodonta</name>
    <name type="common">roundjaw bonefish</name>
    <dbReference type="NCBI Taxonomy" id="121402"/>
    <lineage>
        <taxon>Eukaryota</taxon>
        <taxon>Metazoa</taxon>
        <taxon>Chordata</taxon>
        <taxon>Craniata</taxon>
        <taxon>Vertebrata</taxon>
        <taxon>Euteleostomi</taxon>
        <taxon>Actinopterygii</taxon>
        <taxon>Neopterygii</taxon>
        <taxon>Teleostei</taxon>
        <taxon>Albuliformes</taxon>
        <taxon>Albulidae</taxon>
        <taxon>Albula</taxon>
    </lineage>
</organism>
<sequence length="140" mass="15624">MISHQCATSADLNNFACGAPHQASEQVKTTSFHLPELSSSSQRKTPKKEWDREREGREEFASHALTIIRQRTGELQPPFIIGAAGSKKGISDWQTWHRDSQSHGGVKHRAGFLMCGPGTVGERKRERQREKESVGLRGLC</sequence>
<reference evidence="2" key="1">
    <citation type="thesis" date="2021" institute="BYU ScholarsArchive" country="Provo, UT, USA">
        <title>Applications of and Algorithms for Genome Assembly and Genomic Analyses with an Emphasis on Marine Teleosts.</title>
        <authorList>
            <person name="Pickett B.D."/>
        </authorList>
    </citation>
    <scope>NUCLEOTIDE SEQUENCE</scope>
    <source>
        <strain evidence="2">HI-2016</strain>
    </source>
</reference>
<evidence type="ECO:0000313" key="2">
    <source>
        <dbReference type="EMBL" id="KAG9344258.1"/>
    </source>
</evidence>
<comment type="caution">
    <text evidence="2">The sequence shown here is derived from an EMBL/GenBank/DDBJ whole genome shotgun (WGS) entry which is preliminary data.</text>
</comment>
<dbReference type="Proteomes" id="UP000824540">
    <property type="component" value="Unassembled WGS sequence"/>
</dbReference>
<gene>
    <name evidence="2" type="ORF">JZ751_010927</name>
</gene>
<feature type="region of interest" description="Disordered" evidence="1">
    <location>
        <begin position="27"/>
        <end position="57"/>
    </location>
</feature>
<name>A0A8T2P3U9_9TELE</name>
<feature type="region of interest" description="Disordered" evidence="1">
    <location>
        <begin position="117"/>
        <end position="140"/>
    </location>
</feature>
<feature type="compositionally biased region" description="Basic and acidic residues" evidence="1">
    <location>
        <begin position="121"/>
        <end position="134"/>
    </location>
</feature>
<accession>A0A8T2P3U9</accession>
<proteinExistence type="predicted"/>
<keyword evidence="3" id="KW-1185">Reference proteome</keyword>
<feature type="compositionally biased region" description="Polar residues" evidence="1">
    <location>
        <begin position="27"/>
        <end position="43"/>
    </location>
</feature>
<feature type="compositionally biased region" description="Basic and acidic residues" evidence="1">
    <location>
        <begin position="47"/>
        <end position="57"/>
    </location>
</feature>
<dbReference type="EMBL" id="JAFBMS010000020">
    <property type="protein sequence ID" value="KAG9344258.1"/>
    <property type="molecule type" value="Genomic_DNA"/>
</dbReference>
<protein>
    <submittedName>
        <fullName evidence="2">Uncharacterized protein</fullName>
    </submittedName>
</protein>
<evidence type="ECO:0000313" key="3">
    <source>
        <dbReference type="Proteomes" id="UP000824540"/>
    </source>
</evidence>
<evidence type="ECO:0000256" key="1">
    <source>
        <dbReference type="SAM" id="MobiDB-lite"/>
    </source>
</evidence>